<keyword evidence="2" id="KW-1133">Transmembrane helix</keyword>
<keyword evidence="2" id="KW-0812">Transmembrane</keyword>
<feature type="transmembrane region" description="Helical" evidence="2">
    <location>
        <begin position="70"/>
        <end position="93"/>
    </location>
</feature>
<protein>
    <submittedName>
        <fullName evidence="3">Uncharacterized protein</fullName>
    </submittedName>
</protein>
<dbReference type="AlphaFoldDB" id="A0AAW0FA27"/>
<feature type="region of interest" description="Disordered" evidence="1">
    <location>
        <begin position="146"/>
        <end position="165"/>
    </location>
</feature>
<organism evidence="3 4">
    <name type="scientific">Cerrena zonata</name>
    <dbReference type="NCBI Taxonomy" id="2478898"/>
    <lineage>
        <taxon>Eukaryota</taxon>
        <taxon>Fungi</taxon>
        <taxon>Dikarya</taxon>
        <taxon>Basidiomycota</taxon>
        <taxon>Agaricomycotina</taxon>
        <taxon>Agaricomycetes</taxon>
        <taxon>Polyporales</taxon>
        <taxon>Cerrenaceae</taxon>
        <taxon>Cerrena</taxon>
    </lineage>
</organism>
<name>A0AAW0FA27_9APHY</name>
<keyword evidence="4" id="KW-1185">Reference proteome</keyword>
<sequence>MVVGHNQTVPASTCQVTCQEHTSCTIITTFLRPSIQLGSSLRFGDSFQRSSPTFLSVTEMGLSGLTPVGLTFVIIVFLMMVAGLGVAVWYSCLLPLRLRRRQQSSEPPAHQRDVEKYDSTMLPSLLRDPGSPDTLNNEKAFSPDIGHEALTPHLSPTTGSDLNKLDGASTPTLALLFKQGKEADLTPDLAIPEPAHSFERRIRFSTPPDGHEAVWWFY</sequence>
<gene>
    <name evidence="3" type="ORF">QCA50_020620</name>
</gene>
<reference evidence="3 4" key="1">
    <citation type="submission" date="2022-09" db="EMBL/GenBank/DDBJ databases">
        <authorList>
            <person name="Palmer J.M."/>
        </authorList>
    </citation>
    <scope>NUCLEOTIDE SEQUENCE [LARGE SCALE GENOMIC DNA]</scope>
    <source>
        <strain evidence="3 4">DSM 7382</strain>
    </source>
</reference>
<dbReference type="Proteomes" id="UP001385951">
    <property type="component" value="Unassembled WGS sequence"/>
</dbReference>
<dbReference type="EMBL" id="JASBNA010000118">
    <property type="protein sequence ID" value="KAK7676402.1"/>
    <property type="molecule type" value="Genomic_DNA"/>
</dbReference>
<evidence type="ECO:0000313" key="4">
    <source>
        <dbReference type="Proteomes" id="UP001385951"/>
    </source>
</evidence>
<keyword evidence="2" id="KW-0472">Membrane</keyword>
<evidence type="ECO:0000256" key="2">
    <source>
        <dbReference type="SAM" id="Phobius"/>
    </source>
</evidence>
<comment type="caution">
    <text evidence="3">The sequence shown here is derived from an EMBL/GenBank/DDBJ whole genome shotgun (WGS) entry which is preliminary data.</text>
</comment>
<accession>A0AAW0FA27</accession>
<evidence type="ECO:0000256" key="1">
    <source>
        <dbReference type="SAM" id="MobiDB-lite"/>
    </source>
</evidence>
<proteinExistence type="predicted"/>
<evidence type="ECO:0000313" key="3">
    <source>
        <dbReference type="EMBL" id="KAK7676402.1"/>
    </source>
</evidence>